<feature type="transmembrane region" description="Helical" evidence="1">
    <location>
        <begin position="33"/>
        <end position="55"/>
    </location>
</feature>
<dbReference type="AlphaFoldDB" id="A0A0F9LH56"/>
<gene>
    <name evidence="2" type="ORF">LCGC14_1509690</name>
</gene>
<sequence length="159" mass="17943">MAEDAVCAGFFRAAEGAKISCLDQFQDGNLVNFFFGNILEAFYNFFAALLNLGMWLNWSNSESLMRFIYYGASVELFFVLLIGLLIVTAFGIWSRRFMWGCVRGLEGFANATGRFFAWAGLLMVLQQIIIVFMQRIFTRPVGCHSLCGIHLCARRACPC</sequence>
<name>A0A0F9LH56_9ZZZZ</name>
<proteinExistence type="predicted"/>
<keyword evidence="1" id="KW-0812">Transmembrane</keyword>
<accession>A0A0F9LH56</accession>
<evidence type="ECO:0000313" key="2">
    <source>
        <dbReference type="EMBL" id="KKM63615.1"/>
    </source>
</evidence>
<protein>
    <submittedName>
        <fullName evidence="2">Uncharacterized protein</fullName>
    </submittedName>
</protein>
<comment type="caution">
    <text evidence="2">The sequence shown here is derived from an EMBL/GenBank/DDBJ whole genome shotgun (WGS) entry which is preliminary data.</text>
</comment>
<keyword evidence="1" id="KW-0472">Membrane</keyword>
<feature type="transmembrane region" description="Helical" evidence="1">
    <location>
        <begin position="113"/>
        <end position="132"/>
    </location>
</feature>
<feature type="transmembrane region" description="Helical" evidence="1">
    <location>
        <begin position="67"/>
        <end position="93"/>
    </location>
</feature>
<reference evidence="2" key="1">
    <citation type="journal article" date="2015" name="Nature">
        <title>Complex archaea that bridge the gap between prokaryotes and eukaryotes.</title>
        <authorList>
            <person name="Spang A."/>
            <person name="Saw J.H."/>
            <person name="Jorgensen S.L."/>
            <person name="Zaremba-Niedzwiedzka K."/>
            <person name="Martijn J."/>
            <person name="Lind A.E."/>
            <person name="van Eijk R."/>
            <person name="Schleper C."/>
            <person name="Guy L."/>
            <person name="Ettema T.J."/>
        </authorList>
    </citation>
    <scope>NUCLEOTIDE SEQUENCE</scope>
</reference>
<evidence type="ECO:0000256" key="1">
    <source>
        <dbReference type="SAM" id="Phobius"/>
    </source>
</evidence>
<dbReference type="EMBL" id="LAZR01011065">
    <property type="protein sequence ID" value="KKM63615.1"/>
    <property type="molecule type" value="Genomic_DNA"/>
</dbReference>
<organism evidence="2">
    <name type="scientific">marine sediment metagenome</name>
    <dbReference type="NCBI Taxonomy" id="412755"/>
    <lineage>
        <taxon>unclassified sequences</taxon>
        <taxon>metagenomes</taxon>
        <taxon>ecological metagenomes</taxon>
    </lineage>
</organism>
<keyword evidence="1" id="KW-1133">Transmembrane helix</keyword>